<dbReference type="EMBL" id="CM047902">
    <property type="protein sequence ID" value="KAJ0095171.1"/>
    <property type="molecule type" value="Genomic_DNA"/>
</dbReference>
<organism evidence="1 2">
    <name type="scientific">Pistacia atlantica</name>
    <dbReference type="NCBI Taxonomy" id="434234"/>
    <lineage>
        <taxon>Eukaryota</taxon>
        <taxon>Viridiplantae</taxon>
        <taxon>Streptophyta</taxon>
        <taxon>Embryophyta</taxon>
        <taxon>Tracheophyta</taxon>
        <taxon>Spermatophyta</taxon>
        <taxon>Magnoliopsida</taxon>
        <taxon>eudicotyledons</taxon>
        <taxon>Gunneridae</taxon>
        <taxon>Pentapetalae</taxon>
        <taxon>rosids</taxon>
        <taxon>malvids</taxon>
        <taxon>Sapindales</taxon>
        <taxon>Anacardiaceae</taxon>
        <taxon>Pistacia</taxon>
    </lineage>
</organism>
<sequence>MFLTSNEEIVLDRLLVLVIIRKMIKIRQNMVSKFAKTNAQHFQLTRVGLGTLLEGKP</sequence>
<comment type="caution">
    <text evidence="1">The sequence shown here is derived from an EMBL/GenBank/DDBJ whole genome shotgun (WGS) entry which is preliminary data.</text>
</comment>
<protein>
    <submittedName>
        <fullName evidence="1">Uncharacterized protein</fullName>
    </submittedName>
</protein>
<reference evidence="2" key="1">
    <citation type="journal article" date="2023" name="G3 (Bethesda)">
        <title>Genome assembly and association tests identify interacting loci associated with vigor, precocity, and sex in interspecific pistachio rootstocks.</title>
        <authorList>
            <person name="Palmer W."/>
            <person name="Jacygrad E."/>
            <person name="Sagayaradj S."/>
            <person name="Cavanaugh K."/>
            <person name="Han R."/>
            <person name="Bertier L."/>
            <person name="Beede B."/>
            <person name="Kafkas S."/>
            <person name="Golino D."/>
            <person name="Preece J."/>
            <person name="Michelmore R."/>
        </authorList>
    </citation>
    <scope>NUCLEOTIDE SEQUENCE [LARGE SCALE GENOMIC DNA]</scope>
</reference>
<keyword evidence="2" id="KW-1185">Reference proteome</keyword>
<accession>A0ACC1B888</accession>
<evidence type="ECO:0000313" key="1">
    <source>
        <dbReference type="EMBL" id="KAJ0095171.1"/>
    </source>
</evidence>
<gene>
    <name evidence="1" type="ORF">Patl1_16316</name>
</gene>
<name>A0ACC1B888_9ROSI</name>
<evidence type="ECO:0000313" key="2">
    <source>
        <dbReference type="Proteomes" id="UP001164250"/>
    </source>
</evidence>
<dbReference type="Proteomes" id="UP001164250">
    <property type="component" value="Chromosome 6"/>
</dbReference>
<proteinExistence type="predicted"/>